<accession>A0A832XI89</accession>
<dbReference type="AlphaFoldDB" id="A0A832XI89"/>
<name>A0A832XI89_9ARCH</name>
<dbReference type="Proteomes" id="UP000646946">
    <property type="component" value="Unassembled WGS sequence"/>
</dbReference>
<keyword evidence="1" id="KW-0812">Transmembrane</keyword>
<evidence type="ECO:0000313" key="3">
    <source>
        <dbReference type="Proteomes" id="UP000646946"/>
    </source>
</evidence>
<evidence type="ECO:0000256" key="1">
    <source>
        <dbReference type="SAM" id="Phobius"/>
    </source>
</evidence>
<sequence>MGADFSDAIIQQATSISETLAKARNAVPQLKDVNSLLRQIIKLSKETSAFGKKAKQMTMKHTFDFYKDIVVYTPDAIFRLIKDKDGRYEKSELLRELSFFERRAVQKYSSEFLRITEALSKIQMLGDKWEGRKLIPGELRNVLYSMILSAKRAYKETKPTHESKKAFDDSIITFLDKLTAELKSGLDSLEMQITSGTLRLDKKSAGAVSELNKLLSWRLKLERNRRWDDILGAFYFRIGSYIIWALLLFIIFLVISVIGFFMYTLQGVNVVVPLGTYALFGAIVSQVLSFVKLIYGFASEWSKTRKGKRMSAIQSKYFGNG</sequence>
<feature type="transmembrane region" description="Helical" evidence="1">
    <location>
        <begin position="277"/>
        <end position="298"/>
    </location>
</feature>
<protein>
    <submittedName>
        <fullName evidence="2">Uncharacterized protein</fullName>
    </submittedName>
</protein>
<feature type="transmembrane region" description="Helical" evidence="1">
    <location>
        <begin position="241"/>
        <end position="265"/>
    </location>
</feature>
<gene>
    <name evidence="2" type="ORF">H1016_02700</name>
</gene>
<keyword evidence="1" id="KW-0472">Membrane</keyword>
<reference evidence="2 3" key="1">
    <citation type="journal article" name="Nat. Commun.">
        <title>Undinarchaeota illuminate DPANN phylogeny and the impact of gene transfer on archaeal evolution.</title>
        <authorList>
            <person name="Dombrowski N."/>
            <person name="Williams T.A."/>
            <person name="Sun J."/>
            <person name="Woodcroft B.J."/>
            <person name="Lee J.H."/>
            <person name="Minh B.Q."/>
            <person name="Rinke C."/>
            <person name="Spang A."/>
        </authorList>
    </citation>
    <scope>NUCLEOTIDE SEQUENCE [LARGE SCALE GENOMIC DNA]</scope>
    <source>
        <strain evidence="2">MAG_bin1129</strain>
    </source>
</reference>
<organism evidence="2 3">
    <name type="scientific">Candidatus Naiadarchaeum limnaeum</name>
    <dbReference type="NCBI Taxonomy" id="2756139"/>
    <lineage>
        <taxon>Archaea</taxon>
        <taxon>Candidatus Undinarchaeota</taxon>
        <taxon>Candidatus Undinarchaeia</taxon>
        <taxon>Candidatus Naiadarchaeales</taxon>
        <taxon>Candidatus Naiadarchaeaceae</taxon>
        <taxon>Candidatus Naiadarchaeum</taxon>
    </lineage>
</organism>
<keyword evidence="1" id="KW-1133">Transmembrane helix</keyword>
<evidence type="ECO:0000313" key="2">
    <source>
        <dbReference type="EMBL" id="HIK00426.1"/>
    </source>
</evidence>
<keyword evidence="3" id="KW-1185">Reference proteome</keyword>
<dbReference type="EMBL" id="DVAB01000023">
    <property type="protein sequence ID" value="HIK00426.1"/>
    <property type="molecule type" value="Genomic_DNA"/>
</dbReference>
<comment type="caution">
    <text evidence="2">The sequence shown here is derived from an EMBL/GenBank/DDBJ whole genome shotgun (WGS) entry which is preliminary data.</text>
</comment>
<proteinExistence type="predicted"/>